<dbReference type="SUPFAM" id="SSF55190">
    <property type="entry name" value="Arginyl-tRNA synthetase (ArgRS), N-terminal 'additional' domain"/>
    <property type="match status" value="1"/>
</dbReference>
<dbReference type="GO" id="GO:0006420">
    <property type="term" value="P:arginyl-tRNA aminoacylation"/>
    <property type="evidence" value="ECO:0007669"/>
    <property type="project" value="InterPro"/>
</dbReference>
<dbReference type="PRINTS" id="PR01038">
    <property type="entry name" value="TRNASYNTHARG"/>
</dbReference>
<dbReference type="GO" id="GO:0005737">
    <property type="term" value="C:cytoplasm"/>
    <property type="evidence" value="ECO:0007669"/>
    <property type="project" value="InterPro"/>
</dbReference>
<sequence>MTTVPDMLRNSIMNAFELAQKDNLIAVAKITDAAVERPQNPEHGDYASSLPLKLAKPLEKNPMEIANVLAQYLKEDEILDDVVVAKPGFLNFVLSKKWLQNQVDQILAEPKNYGVTNVGNGKRFQVEYISANPTGRLHVAHARGAVIGSTLASVLKSSGFDVEQEYYLNDAGAQIDKFNRSLMTRYMQSLGNDIDMPEDSYPGEDVTAVAEKIRDSSHHRYDTSNPKEISELGKVGIDLMIEGIKEDIESLKIHFDSWFSEKSLFENGQFEKCMALLKEMGFVSDKDGATWLLNTKLGEEKDNVLIRSNGTPTYFSTDIAYHYNKFVKRKF</sequence>
<dbReference type="Pfam" id="PF00750">
    <property type="entry name" value="tRNA-synt_1d"/>
    <property type="match status" value="1"/>
</dbReference>
<dbReference type="SMART" id="SM01016">
    <property type="entry name" value="Arg_tRNA_synt_N"/>
    <property type="match status" value="1"/>
</dbReference>
<proteinExistence type="predicted"/>
<evidence type="ECO:0000313" key="2">
    <source>
        <dbReference type="EMBL" id="SVB29074.1"/>
    </source>
</evidence>
<reference evidence="2" key="1">
    <citation type="submission" date="2018-05" db="EMBL/GenBank/DDBJ databases">
        <authorList>
            <person name="Lanie J.A."/>
            <person name="Ng W.-L."/>
            <person name="Kazmierczak K.M."/>
            <person name="Andrzejewski T.M."/>
            <person name="Davidsen T.M."/>
            <person name="Wayne K.J."/>
            <person name="Tettelin H."/>
            <person name="Glass J.I."/>
            <person name="Rusch D."/>
            <person name="Podicherti R."/>
            <person name="Tsui H.-C.T."/>
            <person name="Winkler M.E."/>
        </authorList>
    </citation>
    <scope>NUCLEOTIDE SEQUENCE</scope>
</reference>
<dbReference type="GO" id="GO:0005524">
    <property type="term" value="F:ATP binding"/>
    <property type="evidence" value="ECO:0007669"/>
    <property type="project" value="InterPro"/>
</dbReference>
<name>A0A382CTB8_9ZZZZ</name>
<evidence type="ECO:0000259" key="1">
    <source>
        <dbReference type="SMART" id="SM01016"/>
    </source>
</evidence>
<dbReference type="Gene3D" id="3.40.50.620">
    <property type="entry name" value="HUPs"/>
    <property type="match status" value="1"/>
</dbReference>
<organism evidence="2">
    <name type="scientific">marine metagenome</name>
    <dbReference type="NCBI Taxonomy" id="408172"/>
    <lineage>
        <taxon>unclassified sequences</taxon>
        <taxon>metagenomes</taxon>
        <taxon>ecological metagenomes</taxon>
    </lineage>
</organism>
<feature type="non-terminal residue" evidence="2">
    <location>
        <position position="331"/>
    </location>
</feature>
<dbReference type="GO" id="GO:0004814">
    <property type="term" value="F:arginine-tRNA ligase activity"/>
    <property type="evidence" value="ECO:0007669"/>
    <property type="project" value="InterPro"/>
</dbReference>
<dbReference type="PANTHER" id="PTHR11956:SF5">
    <property type="entry name" value="ARGININE--TRNA LIGASE, CYTOPLASMIC"/>
    <property type="match status" value="1"/>
</dbReference>
<dbReference type="InterPro" id="IPR036695">
    <property type="entry name" value="Arg-tRNA-synth_N_sf"/>
</dbReference>
<dbReference type="SUPFAM" id="SSF52374">
    <property type="entry name" value="Nucleotidylyl transferase"/>
    <property type="match status" value="1"/>
</dbReference>
<accession>A0A382CTB8</accession>
<dbReference type="Pfam" id="PF03485">
    <property type="entry name" value="Arg_tRNA_synt_N"/>
    <property type="match status" value="1"/>
</dbReference>
<dbReference type="InterPro" id="IPR014729">
    <property type="entry name" value="Rossmann-like_a/b/a_fold"/>
</dbReference>
<feature type="domain" description="Arginyl tRNA synthetase N-terminal" evidence="1">
    <location>
        <begin position="6"/>
        <end position="94"/>
    </location>
</feature>
<dbReference type="InterPro" id="IPR035684">
    <property type="entry name" value="ArgRS_core"/>
</dbReference>
<dbReference type="EMBL" id="UINC01035912">
    <property type="protein sequence ID" value="SVB29074.1"/>
    <property type="molecule type" value="Genomic_DNA"/>
</dbReference>
<dbReference type="InterPro" id="IPR005148">
    <property type="entry name" value="Arg-tRNA-synth_N"/>
</dbReference>
<gene>
    <name evidence="2" type="ORF">METZ01_LOCUS181928</name>
</gene>
<dbReference type="AlphaFoldDB" id="A0A382CTB8"/>
<dbReference type="PANTHER" id="PTHR11956">
    <property type="entry name" value="ARGINYL-TRNA SYNTHETASE"/>
    <property type="match status" value="1"/>
</dbReference>
<dbReference type="InterPro" id="IPR001278">
    <property type="entry name" value="Arg-tRNA-ligase"/>
</dbReference>
<protein>
    <recommendedName>
        <fullName evidence="1">Arginyl tRNA synthetase N-terminal domain-containing protein</fullName>
    </recommendedName>
</protein>
<dbReference type="Gene3D" id="3.30.1360.70">
    <property type="entry name" value="Arginyl tRNA synthetase N-terminal domain"/>
    <property type="match status" value="1"/>
</dbReference>